<keyword evidence="2" id="KW-1185">Reference proteome</keyword>
<dbReference type="EMBL" id="JACIER010000010">
    <property type="protein sequence ID" value="MBB4044738.1"/>
    <property type="molecule type" value="Genomic_DNA"/>
</dbReference>
<gene>
    <name evidence="1" type="ORF">GGR06_002536</name>
</gene>
<protein>
    <submittedName>
        <fullName evidence="1">Uncharacterized protein</fullName>
    </submittedName>
</protein>
<name>A0A840D2V1_9BACE</name>
<reference evidence="1" key="1">
    <citation type="submission" date="2020-08" db="EMBL/GenBank/DDBJ databases">
        <title>Genomic Encyclopedia of Type Strains, Phase IV (KMG-IV): sequencing the most valuable type-strain genomes for metagenomic binning, comparative biology and taxonomic classification.</title>
        <authorList>
            <person name="Goeker M."/>
        </authorList>
    </citation>
    <scope>NUCLEOTIDE SEQUENCE [LARGE SCALE GENOMIC DNA]</scope>
    <source>
        <strain evidence="1">DSM 105720</strain>
    </source>
</reference>
<accession>A0A840D2V1</accession>
<organism evidence="1 2">
    <name type="scientific">Bacteroides reticulotermitis</name>
    <dbReference type="NCBI Taxonomy" id="1133319"/>
    <lineage>
        <taxon>Bacteria</taxon>
        <taxon>Pseudomonadati</taxon>
        <taxon>Bacteroidota</taxon>
        <taxon>Bacteroidia</taxon>
        <taxon>Bacteroidales</taxon>
        <taxon>Bacteroidaceae</taxon>
        <taxon>Bacteroides</taxon>
    </lineage>
</organism>
<evidence type="ECO:0000313" key="1">
    <source>
        <dbReference type="EMBL" id="MBB4044738.1"/>
    </source>
</evidence>
<evidence type="ECO:0000313" key="2">
    <source>
        <dbReference type="Proteomes" id="UP000560658"/>
    </source>
</evidence>
<proteinExistence type="predicted"/>
<sequence length="30" mass="3635">MLYFILKNMKYLFMGMKVKLAIFCLLKSFV</sequence>
<comment type="caution">
    <text evidence="1">The sequence shown here is derived from an EMBL/GenBank/DDBJ whole genome shotgun (WGS) entry which is preliminary data.</text>
</comment>
<dbReference type="Proteomes" id="UP000560658">
    <property type="component" value="Unassembled WGS sequence"/>
</dbReference>
<dbReference type="AlphaFoldDB" id="A0A840D2V1"/>